<dbReference type="EMBL" id="KQ981047">
    <property type="protein sequence ID" value="KYN10043.1"/>
    <property type="molecule type" value="Genomic_DNA"/>
</dbReference>
<evidence type="ECO:0000313" key="2">
    <source>
        <dbReference type="EMBL" id="KYN10043.1"/>
    </source>
</evidence>
<protein>
    <submittedName>
        <fullName evidence="2">Uncharacterized protein</fullName>
    </submittedName>
</protein>
<organism evidence="2 3">
    <name type="scientific">Trachymyrmex cornetzi</name>
    <dbReference type="NCBI Taxonomy" id="471704"/>
    <lineage>
        <taxon>Eukaryota</taxon>
        <taxon>Metazoa</taxon>
        <taxon>Ecdysozoa</taxon>
        <taxon>Arthropoda</taxon>
        <taxon>Hexapoda</taxon>
        <taxon>Insecta</taxon>
        <taxon>Pterygota</taxon>
        <taxon>Neoptera</taxon>
        <taxon>Endopterygota</taxon>
        <taxon>Hymenoptera</taxon>
        <taxon>Apocrita</taxon>
        <taxon>Aculeata</taxon>
        <taxon>Formicoidea</taxon>
        <taxon>Formicidae</taxon>
        <taxon>Myrmicinae</taxon>
        <taxon>Trachymyrmex</taxon>
    </lineage>
</organism>
<feature type="compositionally biased region" description="Acidic residues" evidence="1">
    <location>
        <begin position="144"/>
        <end position="156"/>
    </location>
</feature>
<sequence length="167" mass="19868">MYGYETQKKINNVRYRMFLRNYKVKNTDEAFLKANLKNLDASCLPPCNTELLQQMRRAHYIAHLWNKATLRDPIEFEPETSGWTLTHSKYEFLWFEGPQLPPSVKDVILDNQDSEGNFRFATLNGIYDLFSLFKYLLFSIDDEESEYDSDEDPENEENARYTEYETD</sequence>
<evidence type="ECO:0000313" key="3">
    <source>
        <dbReference type="Proteomes" id="UP000078492"/>
    </source>
</evidence>
<name>A0A151IT96_9HYME</name>
<evidence type="ECO:0000256" key="1">
    <source>
        <dbReference type="SAM" id="MobiDB-lite"/>
    </source>
</evidence>
<accession>A0A151IT96</accession>
<dbReference type="Proteomes" id="UP000078492">
    <property type="component" value="Unassembled WGS sequence"/>
</dbReference>
<proteinExistence type="predicted"/>
<gene>
    <name evidence="2" type="ORF">ALC57_17838</name>
</gene>
<keyword evidence="3" id="KW-1185">Reference proteome</keyword>
<dbReference type="AlphaFoldDB" id="A0A151IT96"/>
<reference evidence="2 3" key="1">
    <citation type="submission" date="2015-09" db="EMBL/GenBank/DDBJ databases">
        <title>Trachymyrmex cornetzi WGS genome.</title>
        <authorList>
            <person name="Nygaard S."/>
            <person name="Hu H."/>
            <person name="Boomsma J."/>
            <person name="Zhang G."/>
        </authorList>
    </citation>
    <scope>NUCLEOTIDE SEQUENCE [LARGE SCALE GENOMIC DNA]</scope>
    <source>
        <strain evidence="2">Tcor2-1</strain>
        <tissue evidence="2">Whole body</tissue>
    </source>
</reference>
<feature type="region of interest" description="Disordered" evidence="1">
    <location>
        <begin position="144"/>
        <end position="167"/>
    </location>
</feature>
<feature type="compositionally biased region" description="Basic and acidic residues" evidence="1">
    <location>
        <begin position="157"/>
        <end position="167"/>
    </location>
</feature>